<dbReference type="InterPro" id="IPR056647">
    <property type="entry name" value="DUF7745"/>
</dbReference>
<name>A0A371GHZ3_MUCPR</name>
<dbReference type="PROSITE" id="PS50017">
    <property type="entry name" value="DEATH_DOMAIN"/>
    <property type="match status" value="1"/>
</dbReference>
<dbReference type="Proteomes" id="UP000257109">
    <property type="component" value="Unassembled WGS sequence"/>
</dbReference>
<dbReference type="GO" id="GO:0007165">
    <property type="term" value="P:signal transduction"/>
    <property type="evidence" value="ECO:0007669"/>
    <property type="project" value="InterPro"/>
</dbReference>
<gene>
    <name evidence="2" type="ORF">CR513_28007</name>
</gene>
<dbReference type="InterPro" id="IPR000488">
    <property type="entry name" value="Death_dom"/>
</dbReference>
<keyword evidence="3" id="KW-1185">Reference proteome</keyword>
<reference evidence="2" key="1">
    <citation type="submission" date="2018-05" db="EMBL/GenBank/DDBJ databases">
        <title>Draft genome of Mucuna pruriens seed.</title>
        <authorList>
            <person name="Nnadi N.E."/>
            <person name="Vos R."/>
            <person name="Hasami M.H."/>
            <person name="Devisetty U.K."/>
            <person name="Aguiy J.C."/>
        </authorList>
    </citation>
    <scope>NUCLEOTIDE SEQUENCE [LARGE SCALE GENOMIC DNA]</scope>
    <source>
        <strain evidence="2">JCA_2017</strain>
    </source>
</reference>
<dbReference type="OrthoDB" id="1743443at2759"/>
<dbReference type="AlphaFoldDB" id="A0A371GHZ3"/>
<comment type="caution">
    <text evidence="2">The sequence shown here is derived from an EMBL/GenBank/DDBJ whole genome shotgun (WGS) entry which is preliminary data.</text>
</comment>
<dbReference type="PANTHER" id="PTHR48154">
    <property type="entry name" value="PROTEIN, PUTATIVE-RELATED"/>
    <property type="match status" value="1"/>
</dbReference>
<dbReference type="Pfam" id="PF24924">
    <property type="entry name" value="DUF7745"/>
    <property type="match status" value="2"/>
</dbReference>
<evidence type="ECO:0000313" key="3">
    <source>
        <dbReference type="Proteomes" id="UP000257109"/>
    </source>
</evidence>
<proteinExistence type="predicted"/>
<protein>
    <recommendedName>
        <fullName evidence="1">Death domain-containing protein</fullName>
    </recommendedName>
</protein>
<sequence>MGTKYILGAKIGYPIQIRSPDLHTIRNISSYLNGQWCRTFEKMHGNLLQILEIETQPEALEALVQYYDAPARCFTFRDFQMAPTLEKYERMLGLPLAKSGSYFHQDQTPSWGTIARLLKISEEEVTRVKKNCNGSEGLPRAYLEKRLDLFRAWEDWPAFMDALGLLIYGILLFPQLEDYMDLVAMGVFLAKKNKGENPAMHRTTCPIEDFKWSSILPMTKEEWVRKLEEASEKSIRWYPTWNEREQIIIKCEGYPNVPLLGT</sequence>
<dbReference type="PANTHER" id="PTHR48154:SF1">
    <property type="entry name" value="PROTEIN, PUTATIVE-RELATED"/>
    <property type="match status" value="1"/>
</dbReference>
<dbReference type="EMBL" id="QJKJ01005472">
    <property type="protein sequence ID" value="RDX90156.1"/>
    <property type="molecule type" value="Genomic_DNA"/>
</dbReference>
<accession>A0A371GHZ3</accession>
<organism evidence="2 3">
    <name type="scientific">Mucuna pruriens</name>
    <name type="common">Velvet bean</name>
    <name type="synonym">Dolichos pruriens</name>
    <dbReference type="NCBI Taxonomy" id="157652"/>
    <lineage>
        <taxon>Eukaryota</taxon>
        <taxon>Viridiplantae</taxon>
        <taxon>Streptophyta</taxon>
        <taxon>Embryophyta</taxon>
        <taxon>Tracheophyta</taxon>
        <taxon>Spermatophyta</taxon>
        <taxon>Magnoliopsida</taxon>
        <taxon>eudicotyledons</taxon>
        <taxon>Gunneridae</taxon>
        <taxon>Pentapetalae</taxon>
        <taxon>rosids</taxon>
        <taxon>fabids</taxon>
        <taxon>Fabales</taxon>
        <taxon>Fabaceae</taxon>
        <taxon>Papilionoideae</taxon>
        <taxon>50 kb inversion clade</taxon>
        <taxon>NPAAA clade</taxon>
        <taxon>indigoferoid/millettioid clade</taxon>
        <taxon>Phaseoleae</taxon>
        <taxon>Mucuna</taxon>
    </lineage>
</organism>
<feature type="non-terminal residue" evidence="2">
    <location>
        <position position="1"/>
    </location>
</feature>
<evidence type="ECO:0000313" key="2">
    <source>
        <dbReference type="EMBL" id="RDX90156.1"/>
    </source>
</evidence>
<evidence type="ECO:0000259" key="1">
    <source>
        <dbReference type="PROSITE" id="PS50017"/>
    </source>
</evidence>
<feature type="domain" description="Death" evidence="1">
    <location>
        <begin position="110"/>
        <end position="153"/>
    </location>
</feature>